<feature type="region of interest" description="Disordered" evidence="1">
    <location>
        <begin position="86"/>
        <end position="116"/>
    </location>
</feature>
<feature type="non-terminal residue" evidence="2">
    <location>
        <position position="1"/>
    </location>
</feature>
<evidence type="ECO:0000256" key="1">
    <source>
        <dbReference type="SAM" id="MobiDB-lite"/>
    </source>
</evidence>
<gene>
    <name evidence="2" type="ORF">PFISCL1PPCAC_21758</name>
</gene>
<sequence length="116" mass="13232">HCLYLTLHELTKIKDQSEVVKKTCDVTLALINCPTILSQTMQPIDTPAQLQPDSNTEPNLFETVKEEEEDPFEFVNDVLNFLANELKNEDTEPIAEGGEYEDKEDSSPHARCFFQD</sequence>
<name>A0AAV5WEW2_9BILA</name>
<protein>
    <submittedName>
        <fullName evidence="2">Uncharacterized protein</fullName>
    </submittedName>
</protein>
<dbReference type="EMBL" id="BTSY01000005">
    <property type="protein sequence ID" value="GMT30461.1"/>
    <property type="molecule type" value="Genomic_DNA"/>
</dbReference>
<organism evidence="2 3">
    <name type="scientific">Pristionchus fissidentatus</name>
    <dbReference type="NCBI Taxonomy" id="1538716"/>
    <lineage>
        <taxon>Eukaryota</taxon>
        <taxon>Metazoa</taxon>
        <taxon>Ecdysozoa</taxon>
        <taxon>Nematoda</taxon>
        <taxon>Chromadorea</taxon>
        <taxon>Rhabditida</taxon>
        <taxon>Rhabditina</taxon>
        <taxon>Diplogasteromorpha</taxon>
        <taxon>Diplogasteroidea</taxon>
        <taxon>Neodiplogasteridae</taxon>
        <taxon>Pristionchus</taxon>
    </lineage>
</organism>
<keyword evidence="3" id="KW-1185">Reference proteome</keyword>
<evidence type="ECO:0000313" key="2">
    <source>
        <dbReference type="EMBL" id="GMT30461.1"/>
    </source>
</evidence>
<accession>A0AAV5WEW2</accession>
<dbReference type="AlphaFoldDB" id="A0AAV5WEW2"/>
<evidence type="ECO:0000313" key="3">
    <source>
        <dbReference type="Proteomes" id="UP001432322"/>
    </source>
</evidence>
<dbReference type="Proteomes" id="UP001432322">
    <property type="component" value="Unassembled WGS sequence"/>
</dbReference>
<proteinExistence type="predicted"/>
<comment type="caution">
    <text evidence="2">The sequence shown here is derived from an EMBL/GenBank/DDBJ whole genome shotgun (WGS) entry which is preliminary data.</text>
</comment>
<reference evidence="2" key="1">
    <citation type="submission" date="2023-10" db="EMBL/GenBank/DDBJ databases">
        <title>Genome assembly of Pristionchus species.</title>
        <authorList>
            <person name="Yoshida K."/>
            <person name="Sommer R.J."/>
        </authorList>
    </citation>
    <scope>NUCLEOTIDE SEQUENCE</scope>
    <source>
        <strain evidence="2">RS5133</strain>
    </source>
</reference>